<dbReference type="CDD" id="cd00077">
    <property type="entry name" value="HDc"/>
    <property type="match status" value="1"/>
</dbReference>
<sequence length="354" mass="39434">MKELALYNLKEGMVLAKDITTPSGQVVLEKGKELTKQSILRLSFYNIKSACIVDGEEKQAAPKSYSQKIKTSQKFQSFQVDHTIVLSQIRVSFEGYVNEGRPLDTAALLSKVIELFQSCKTSLELFNMLHNMHSSDDSIYVHSLNVSLICRQIGKWLKAEGATLDTLTLAGLLHDIGKLRIPTELLNKPGKYTDEEFAQVRLHTQYGYELLKPLPLDAHIKLAALSHHERCDGTGYPSGLTTNDIDPYARVVAIADVYDAMTTARSYRAPLCAFQVIANFERDGLQKYDTKCVLAFLNRIAGTYQNHRILLSDGRSANIVMLNDKQLSRPIVQLDDGSCIDLSSAGDLHIQAVL</sequence>
<dbReference type="Gene3D" id="1.10.3210.10">
    <property type="entry name" value="Hypothetical protein af1432"/>
    <property type="match status" value="1"/>
</dbReference>
<dbReference type="RefSeq" id="WP_118097193.1">
    <property type="nucleotide sequence ID" value="NZ_QRVL01000004.1"/>
</dbReference>
<evidence type="ECO:0000259" key="2">
    <source>
        <dbReference type="PROSITE" id="PS51832"/>
    </source>
</evidence>
<dbReference type="SMART" id="SM00471">
    <property type="entry name" value="HDc"/>
    <property type="match status" value="1"/>
</dbReference>
<feature type="domain" description="HD-GYP" evidence="2">
    <location>
        <begin position="108"/>
        <end position="312"/>
    </location>
</feature>
<protein>
    <submittedName>
        <fullName evidence="3">HD-GYP domain-containing protein</fullName>
    </submittedName>
</protein>
<reference evidence="3 4" key="1">
    <citation type="submission" date="2018-08" db="EMBL/GenBank/DDBJ databases">
        <title>A genome reference for cultivated species of the human gut microbiota.</title>
        <authorList>
            <person name="Zou Y."/>
            <person name="Xue W."/>
            <person name="Luo G."/>
        </authorList>
    </citation>
    <scope>NUCLEOTIDE SEQUENCE [LARGE SCALE GENOMIC DNA]</scope>
    <source>
        <strain evidence="3 4">AF22-12AC</strain>
    </source>
</reference>
<dbReference type="EMBL" id="QRVL01000004">
    <property type="protein sequence ID" value="RGS41062.1"/>
    <property type="molecule type" value="Genomic_DNA"/>
</dbReference>
<evidence type="ECO:0000313" key="3">
    <source>
        <dbReference type="EMBL" id="RGS41062.1"/>
    </source>
</evidence>
<dbReference type="PROSITE" id="PS51832">
    <property type="entry name" value="HD_GYP"/>
    <property type="match status" value="1"/>
</dbReference>
<gene>
    <name evidence="3" type="ORF">DWX93_07625</name>
</gene>
<proteinExistence type="predicted"/>
<dbReference type="Proteomes" id="UP000266172">
    <property type="component" value="Unassembled WGS sequence"/>
</dbReference>
<dbReference type="AlphaFoldDB" id="A0A395VA99"/>
<dbReference type="PROSITE" id="PS51831">
    <property type="entry name" value="HD"/>
    <property type="match status" value="1"/>
</dbReference>
<dbReference type="InterPro" id="IPR037522">
    <property type="entry name" value="HD_GYP_dom"/>
</dbReference>
<dbReference type="PANTHER" id="PTHR43155">
    <property type="entry name" value="CYCLIC DI-GMP PHOSPHODIESTERASE PA4108-RELATED"/>
    <property type="match status" value="1"/>
</dbReference>
<evidence type="ECO:0000259" key="1">
    <source>
        <dbReference type="PROSITE" id="PS51831"/>
    </source>
</evidence>
<organism evidence="3 4">
    <name type="scientific">Roseburia hominis</name>
    <dbReference type="NCBI Taxonomy" id="301301"/>
    <lineage>
        <taxon>Bacteria</taxon>
        <taxon>Bacillati</taxon>
        <taxon>Bacillota</taxon>
        <taxon>Clostridia</taxon>
        <taxon>Lachnospirales</taxon>
        <taxon>Lachnospiraceae</taxon>
        <taxon>Roseburia</taxon>
    </lineage>
</organism>
<dbReference type="InterPro" id="IPR006674">
    <property type="entry name" value="HD_domain"/>
</dbReference>
<dbReference type="Pfam" id="PF13487">
    <property type="entry name" value="HD_5"/>
    <property type="match status" value="1"/>
</dbReference>
<dbReference type="InterPro" id="IPR003607">
    <property type="entry name" value="HD/PDEase_dom"/>
</dbReference>
<evidence type="ECO:0000313" key="4">
    <source>
        <dbReference type="Proteomes" id="UP000266172"/>
    </source>
</evidence>
<name>A0A395VA99_9FIRM</name>
<comment type="caution">
    <text evidence="3">The sequence shown here is derived from an EMBL/GenBank/DDBJ whole genome shotgun (WGS) entry which is preliminary data.</text>
</comment>
<accession>A0A395VA99</accession>
<dbReference type="PANTHER" id="PTHR43155:SF2">
    <property type="entry name" value="CYCLIC DI-GMP PHOSPHODIESTERASE PA4108"/>
    <property type="match status" value="1"/>
</dbReference>
<dbReference type="SUPFAM" id="SSF109604">
    <property type="entry name" value="HD-domain/PDEase-like"/>
    <property type="match status" value="1"/>
</dbReference>
<feature type="domain" description="HD" evidence="1">
    <location>
        <begin position="139"/>
        <end position="261"/>
    </location>
</feature>